<name>A0AAP0SAU1_LIQFO</name>
<protein>
    <recommendedName>
        <fullName evidence="4">Mediator complex subunit 15 KIX domain-containing protein</fullName>
    </recommendedName>
</protein>
<accession>A0AAP0SAU1</accession>
<evidence type="ECO:0000256" key="2">
    <source>
        <dbReference type="ARBA" id="ARBA00023242"/>
    </source>
</evidence>
<evidence type="ECO:0000313" key="5">
    <source>
        <dbReference type="EMBL" id="KAK9291137.1"/>
    </source>
</evidence>
<evidence type="ECO:0000256" key="1">
    <source>
        <dbReference type="ARBA" id="ARBA00004123"/>
    </source>
</evidence>
<dbReference type="PANTHER" id="PTHR33137">
    <property type="entry name" value="MEDIATOR OF RNA POLYMERASE II TRANSCRIPTION SUBUNIT 15A-RELATED"/>
    <property type="match status" value="1"/>
</dbReference>
<feature type="region of interest" description="Disordered" evidence="3">
    <location>
        <begin position="197"/>
        <end position="220"/>
    </location>
</feature>
<gene>
    <name evidence="5" type="ORF">L1049_009325</name>
</gene>
<feature type="region of interest" description="Disordered" evidence="3">
    <location>
        <begin position="684"/>
        <end position="704"/>
    </location>
</feature>
<feature type="domain" description="Mediator complex subunit 15 KIX" evidence="4">
    <location>
        <begin position="21"/>
        <end position="99"/>
    </location>
</feature>
<dbReference type="Proteomes" id="UP001415857">
    <property type="component" value="Unassembled WGS sequence"/>
</dbReference>
<dbReference type="EMBL" id="JBBPBK010000002">
    <property type="protein sequence ID" value="KAK9291137.1"/>
    <property type="molecule type" value="Genomic_DNA"/>
</dbReference>
<organism evidence="5 6">
    <name type="scientific">Liquidambar formosana</name>
    <name type="common">Formosan gum</name>
    <dbReference type="NCBI Taxonomy" id="63359"/>
    <lineage>
        <taxon>Eukaryota</taxon>
        <taxon>Viridiplantae</taxon>
        <taxon>Streptophyta</taxon>
        <taxon>Embryophyta</taxon>
        <taxon>Tracheophyta</taxon>
        <taxon>Spermatophyta</taxon>
        <taxon>Magnoliopsida</taxon>
        <taxon>eudicotyledons</taxon>
        <taxon>Gunneridae</taxon>
        <taxon>Pentapetalae</taxon>
        <taxon>Saxifragales</taxon>
        <taxon>Altingiaceae</taxon>
        <taxon>Liquidambar</taxon>
    </lineage>
</organism>
<proteinExistence type="predicted"/>
<comment type="caution">
    <text evidence="5">The sequence shown here is derived from an EMBL/GenBank/DDBJ whole genome shotgun (WGS) entry which is preliminary data.</text>
</comment>
<keyword evidence="6" id="KW-1185">Reference proteome</keyword>
<dbReference type="GO" id="GO:0005634">
    <property type="term" value="C:nucleus"/>
    <property type="evidence" value="ECO:0007669"/>
    <property type="project" value="UniProtKB-SubCell"/>
</dbReference>
<feature type="compositionally biased region" description="Polar residues" evidence="3">
    <location>
        <begin position="548"/>
        <end position="560"/>
    </location>
</feature>
<keyword evidence="2" id="KW-0539">Nucleus</keyword>
<feature type="region of interest" description="Disordered" evidence="3">
    <location>
        <begin position="548"/>
        <end position="567"/>
    </location>
</feature>
<evidence type="ECO:0000313" key="6">
    <source>
        <dbReference type="Proteomes" id="UP001415857"/>
    </source>
</evidence>
<dbReference type="InterPro" id="IPR044661">
    <property type="entry name" value="MED15a/b/c-like"/>
</dbReference>
<dbReference type="PANTHER" id="PTHR33137:SF4">
    <property type="entry name" value="MEDIATOR OF RNA POLYMERASE II TRANSCRIPTION SUBUNIT 15A-RELATED"/>
    <property type="match status" value="1"/>
</dbReference>
<dbReference type="GO" id="GO:0003713">
    <property type="term" value="F:transcription coactivator activity"/>
    <property type="evidence" value="ECO:0007669"/>
    <property type="project" value="InterPro"/>
</dbReference>
<feature type="compositionally biased region" description="Low complexity" evidence="3">
    <location>
        <begin position="203"/>
        <end position="220"/>
    </location>
</feature>
<dbReference type="InterPro" id="IPR036546">
    <property type="entry name" value="MED15_KIX"/>
</dbReference>
<comment type="subcellular location">
    <subcellularLocation>
        <location evidence="1">Nucleus</location>
    </subcellularLocation>
</comment>
<dbReference type="AlphaFoldDB" id="A0AAP0SAU1"/>
<sequence length="1094" mass="121890">MCMMDDNSCKSVKIESAAEVEDWRSELKPEVREKIVNEVIEKLKNHVPSSDPNTLNEINKVAVKFEEKIYHTARTKDGYLIAICKKITPIENSCNQSIAASSPNPGLAHTTMPDAVGNCSSLQNMAGFLHDLVGNSVGQGMQSNILANSQKEIQGSKPLLQAGFQLQQQQQLQHQLLKQKVQQPNIHSSFMQPNLHYSHHHQQQQQSLPQPTQLQTSQQSLLPTQQNQQLIVQQSNTNVFQQKHQLGQQSSVSLQQQLPLYQQKISNSFQQQLGPQSNISGPQQQQKMFGSQSDAFNAEPQQHSVHILQQVEVTSAQQKAQQASQPVQLHQVLCSQQNDLLQTSAALLQPQNANDQQKQLLQSQNAFPEASSASMESTAQIQRANVADWHDQAYQKLQSMRGMCLPELIRVYKRAHAKCLQETEPETVKKWENHKIMFERMIKFIQMPRSDIVHCPKEKWDQYHHMIINYFSSIQKRNPVSVQHHDQQFQSPGSQSQIPQLLQQRNMKLQFHPANIPLTSTSVGSSPLLSTQQGDLNLINRISSLPSISQRGSEQRNAPSPLQHGSVGSIHQNILSAPQQTNSSHNTSGNASHTSINLIQPTSASIPFHHLKQQQKHQMIQPQKLKQQMQQQWIQQKRQQMLPQKMYEVNDLRVRQSMGVSSGMLQQQQSTGQQLDALQSLLPTTPRQPHATSPQTSQHSSPLFDQQNLLSPVVKAAPLQSASSPFIVASPSTPLTPSSIPVDLEKNPRGVSPLSIVENAGPSQTPVSVTQVQTEIQTQNQSLAIGATGLSVPPLLTEFTSPDGNQQSHATVKPLERLLKAVKSMSPTALSASVSDIGSVLSMIDTIAGTTTGKGSRIAIGDDLLAKTRCRLQAWNFSSHYGCAPAKRMKCHMSAMVMDPLSSPDDSFKQPNGQISDPELTATSKIKRRRTELNITLLEEIRDINQRLVETVMDVVSDSNEDEVRIEPGEGTVVRCSYSALALYGSFKLQCASSQMHFFPSSVWNLTAHEVPSDIKISSLIHSHDSKECEDLWEKAKSRFYISLRNLSQPMSLEEMARTWDVCARAVFSEYTQHIGGECFSSTYGTWENCVTAS</sequence>
<dbReference type="Pfam" id="PF16987">
    <property type="entry name" value="KIX_2"/>
    <property type="match status" value="1"/>
</dbReference>
<dbReference type="InterPro" id="IPR036529">
    <property type="entry name" value="KIX_dom_sf"/>
</dbReference>
<dbReference type="GO" id="GO:0031490">
    <property type="term" value="F:chromatin DNA binding"/>
    <property type="evidence" value="ECO:0007669"/>
    <property type="project" value="InterPro"/>
</dbReference>
<dbReference type="Gene3D" id="1.10.246.20">
    <property type="entry name" value="Coactivator CBP, KIX domain"/>
    <property type="match status" value="1"/>
</dbReference>
<reference evidence="5 6" key="1">
    <citation type="journal article" date="2024" name="Plant J.">
        <title>Genome sequences and population genomics reveal climatic adaptation and genomic divergence between two closely related sweetgum species.</title>
        <authorList>
            <person name="Xu W.Q."/>
            <person name="Ren C.Q."/>
            <person name="Zhang X.Y."/>
            <person name="Comes H.P."/>
            <person name="Liu X.H."/>
            <person name="Li Y.G."/>
            <person name="Kettle C.J."/>
            <person name="Jalonen R."/>
            <person name="Gaisberger H."/>
            <person name="Ma Y.Z."/>
            <person name="Qiu Y.X."/>
        </authorList>
    </citation>
    <scope>NUCLEOTIDE SEQUENCE [LARGE SCALE GENOMIC DNA]</scope>
    <source>
        <strain evidence="5">Hangzhou</strain>
    </source>
</reference>
<evidence type="ECO:0000256" key="3">
    <source>
        <dbReference type="SAM" id="MobiDB-lite"/>
    </source>
</evidence>
<evidence type="ECO:0000259" key="4">
    <source>
        <dbReference type="Pfam" id="PF16987"/>
    </source>
</evidence>